<evidence type="ECO:0000256" key="5">
    <source>
        <dbReference type="ARBA" id="ARBA00047317"/>
    </source>
</evidence>
<dbReference type="PANTHER" id="PTHR10192:SF5">
    <property type="entry name" value="GEPHYRIN"/>
    <property type="match status" value="1"/>
</dbReference>
<comment type="pathway">
    <text evidence="2 6">Cofactor biosynthesis; molybdopterin biosynthesis.</text>
</comment>
<dbReference type="Gene3D" id="2.40.340.10">
    <property type="entry name" value="MoeA, C-terminal, domain IV"/>
    <property type="match status" value="1"/>
</dbReference>
<comment type="cofactor">
    <cofactor evidence="6">
        <name>Mg(2+)</name>
        <dbReference type="ChEBI" id="CHEBI:18420"/>
    </cofactor>
</comment>
<organism evidence="9 10">
    <name type="scientific">Flavivirga jejuensis</name>
    <dbReference type="NCBI Taxonomy" id="870487"/>
    <lineage>
        <taxon>Bacteria</taxon>
        <taxon>Pseudomonadati</taxon>
        <taxon>Bacteroidota</taxon>
        <taxon>Flavobacteriia</taxon>
        <taxon>Flavobacteriales</taxon>
        <taxon>Flavobacteriaceae</taxon>
        <taxon>Flavivirga</taxon>
    </lineage>
</organism>
<comment type="function">
    <text evidence="1 6">Catalyzes the insertion of molybdate into adenylated molybdopterin with the concomitant release of AMP.</text>
</comment>
<dbReference type="PANTHER" id="PTHR10192">
    <property type="entry name" value="MOLYBDOPTERIN BIOSYNTHESIS PROTEIN"/>
    <property type="match status" value="1"/>
</dbReference>
<keyword evidence="7" id="KW-0812">Transmembrane</keyword>
<keyword evidence="6" id="KW-0500">Molybdenum</keyword>
<evidence type="ECO:0000313" key="9">
    <source>
        <dbReference type="EMBL" id="MDO5975165.1"/>
    </source>
</evidence>
<evidence type="ECO:0000256" key="2">
    <source>
        <dbReference type="ARBA" id="ARBA00005046"/>
    </source>
</evidence>
<evidence type="ECO:0000256" key="4">
    <source>
        <dbReference type="ARBA" id="ARBA00023150"/>
    </source>
</evidence>
<dbReference type="Gene3D" id="2.170.190.11">
    <property type="entry name" value="Molybdopterin biosynthesis moea protein, domain 3"/>
    <property type="match status" value="1"/>
</dbReference>
<dbReference type="InterPro" id="IPR005110">
    <property type="entry name" value="MoeA_linker/N"/>
</dbReference>
<dbReference type="InterPro" id="IPR038987">
    <property type="entry name" value="MoeA-like"/>
</dbReference>
<dbReference type="RefSeq" id="WP_303302333.1">
    <property type="nucleotide sequence ID" value="NZ_BAABDA010000035.1"/>
</dbReference>
<dbReference type="NCBIfam" id="TIGR00177">
    <property type="entry name" value="molyb_syn"/>
    <property type="match status" value="1"/>
</dbReference>
<dbReference type="InterPro" id="IPR036425">
    <property type="entry name" value="MoaB/Mog-like_dom_sf"/>
</dbReference>
<protein>
    <recommendedName>
        <fullName evidence="6">Molybdopterin molybdenumtransferase</fullName>
        <ecNumber evidence="6">2.10.1.1</ecNumber>
    </recommendedName>
</protein>
<proteinExistence type="inferred from homology"/>
<gene>
    <name evidence="9" type="ORF">Q4Q40_13285</name>
</gene>
<dbReference type="InterPro" id="IPR036135">
    <property type="entry name" value="MoeA_linker/N_sf"/>
</dbReference>
<keyword evidence="6" id="KW-0460">Magnesium</keyword>
<dbReference type="Pfam" id="PF03453">
    <property type="entry name" value="MoeA_N"/>
    <property type="match status" value="1"/>
</dbReference>
<comment type="caution">
    <text evidence="9">The sequence shown here is derived from an EMBL/GenBank/DDBJ whole genome shotgun (WGS) entry which is preliminary data.</text>
</comment>
<dbReference type="EC" id="2.10.1.1" evidence="6"/>
<keyword evidence="6" id="KW-0808">Transferase</keyword>
<comment type="similarity">
    <text evidence="3 6">Belongs to the MoeA family.</text>
</comment>
<keyword evidence="4 6" id="KW-0501">Molybdenum cofactor biosynthesis</keyword>
<feature type="transmembrane region" description="Helical" evidence="7">
    <location>
        <begin position="286"/>
        <end position="307"/>
    </location>
</feature>
<dbReference type="NCBIfam" id="NF045515">
    <property type="entry name" value="Glp_gephyrin"/>
    <property type="match status" value="1"/>
</dbReference>
<dbReference type="SUPFAM" id="SSF63882">
    <property type="entry name" value="MoeA N-terminal region -like"/>
    <property type="match status" value="1"/>
</dbReference>
<dbReference type="SUPFAM" id="SSF53218">
    <property type="entry name" value="Molybdenum cofactor biosynthesis proteins"/>
    <property type="match status" value="1"/>
</dbReference>
<dbReference type="InterPro" id="IPR036688">
    <property type="entry name" value="MoeA_C_domain_IV_sf"/>
</dbReference>
<dbReference type="InterPro" id="IPR001453">
    <property type="entry name" value="MoaB/Mog_dom"/>
</dbReference>
<evidence type="ECO:0000256" key="1">
    <source>
        <dbReference type="ARBA" id="ARBA00002901"/>
    </source>
</evidence>
<feature type="domain" description="MoaB/Mog" evidence="8">
    <location>
        <begin position="173"/>
        <end position="311"/>
    </location>
</feature>
<evidence type="ECO:0000256" key="7">
    <source>
        <dbReference type="SAM" id="Phobius"/>
    </source>
</evidence>
<dbReference type="EMBL" id="JAUOEL010000004">
    <property type="protein sequence ID" value="MDO5975165.1"/>
    <property type="molecule type" value="Genomic_DNA"/>
</dbReference>
<comment type="catalytic activity">
    <reaction evidence="5">
        <text>adenylyl-molybdopterin + molybdate = Mo-molybdopterin + AMP + H(+)</text>
        <dbReference type="Rhea" id="RHEA:35047"/>
        <dbReference type="ChEBI" id="CHEBI:15378"/>
        <dbReference type="ChEBI" id="CHEBI:36264"/>
        <dbReference type="ChEBI" id="CHEBI:62727"/>
        <dbReference type="ChEBI" id="CHEBI:71302"/>
        <dbReference type="ChEBI" id="CHEBI:456215"/>
        <dbReference type="EC" id="2.10.1.1"/>
    </reaction>
</comment>
<dbReference type="SUPFAM" id="SSF63867">
    <property type="entry name" value="MoeA C-terminal domain-like"/>
    <property type="match status" value="1"/>
</dbReference>
<dbReference type="Gene3D" id="3.90.105.10">
    <property type="entry name" value="Molybdopterin biosynthesis moea protein, domain 2"/>
    <property type="match status" value="1"/>
</dbReference>
<dbReference type="CDD" id="cd00887">
    <property type="entry name" value="MoeA"/>
    <property type="match status" value="1"/>
</dbReference>
<keyword evidence="10" id="KW-1185">Reference proteome</keyword>
<dbReference type="Proteomes" id="UP001176806">
    <property type="component" value="Unassembled WGS sequence"/>
</dbReference>
<dbReference type="Pfam" id="PF03454">
    <property type="entry name" value="MoeA_C"/>
    <property type="match status" value="1"/>
</dbReference>
<reference evidence="9" key="1">
    <citation type="submission" date="2023-07" db="EMBL/GenBank/DDBJ databases">
        <title>Two novel species in the genus Flavivirga.</title>
        <authorList>
            <person name="Kwon K."/>
        </authorList>
    </citation>
    <scope>NUCLEOTIDE SEQUENCE</scope>
    <source>
        <strain evidence="9">KACC 14158</strain>
    </source>
</reference>
<keyword evidence="6" id="KW-0479">Metal-binding</keyword>
<evidence type="ECO:0000256" key="6">
    <source>
        <dbReference type="RuleBase" id="RU365090"/>
    </source>
</evidence>
<name>A0ABT8WPT3_9FLAO</name>
<dbReference type="InterPro" id="IPR005111">
    <property type="entry name" value="MoeA_C_domain_IV"/>
</dbReference>
<keyword evidence="7" id="KW-0472">Membrane</keyword>
<keyword evidence="7" id="KW-1133">Transmembrane helix</keyword>
<dbReference type="Gene3D" id="3.40.980.10">
    <property type="entry name" value="MoaB/Mog-like domain"/>
    <property type="match status" value="1"/>
</dbReference>
<dbReference type="SMART" id="SM00852">
    <property type="entry name" value="MoCF_biosynth"/>
    <property type="match status" value="1"/>
</dbReference>
<sequence>MITIDEALNALKNNNIKPLFKETIKPLERCGGYYLSKDVIAPVNMPPFSQSAMDGYALSLHDDLSYALIGEVKAGDHHQPILKLGESVRIFTGAPVPETANAVMMQEKVVVAGSKITIEHNLSEGHNIRPMGEQVKTGDLALKKGTKLTPAAIGYLTSLGITEASVYSKPSIALITTGNELIEAGQPLSYGKIYESNSKMLLNALYNLKFYDVTIHKIEDDYIQTKNKLETVILENDLVIATGGISVGDYDFVGKALKELQVEEVFYKVKQKPGKPLFFGKKEDTAIFALPGNPAAALTCFYMYVYVALQKMMNHKQVELPRIQVKSISNFIKKGDRPQFLKAIYNNDTVEILEGQSSSMLQTFALSNALVFIPEDVSKIEKDDLVEVILLPNT</sequence>
<accession>A0ABT8WPT3</accession>
<dbReference type="PROSITE" id="PS01079">
    <property type="entry name" value="MOCF_BIOSYNTHESIS_2"/>
    <property type="match status" value="1"/>
</dbReference>
<evidence type="ECO:0000256" key="3">
    <source>
        <dbReference type="ARBA" id="ARBA00010763"/>
    </source>
</evidence>
<evidence type="ECO:0000313" key="10">
    <source>
        <dbReference type="Proteomes" id="UP001176806"/>
    </source>
</evidence>
<dbReference type="Pfam" id="PF00994">
    <property type="entry name" value="MoCF_biosynth"/>
    <property type="match status" value="1"/>
</dbReference>
<dbReference type="InterPro" id="IPR008284">
    <property type="entry name" value="MoCF_biosynth_CS"/>
</dbReference>
<evidence type="ECO:0000259" key="8">
    <source>
        <dbReference type="SMART" id="SM00852"/>
    </source>
</evidence>